<accession>V5BA99</accession>
<keyword evidence="2" id="KW-0732">Signal</keyword>
<protein>
    <submittedName>
        <fullName evidence="3">Protein kinase</fullName>
    </submittedName>
</protein>
<keyword evidence="3" id="KW-0808">Transferase</keyword>
<gene>
    <name evidence="3" type="ORF">TCDM_00974</name>
</gene>
<feature type="transmembrane region" description="Helical" evidence="1">
    <location>
        <begin position="66"/>
        <end position="96"/>
    </location>
</feature>
<organism evidence="3 4">
    <name type="scientific">Trypanosoma cruzi Dm28c</name>
    <dbReference type="NCBI Taxonomy" id="1416333"/>
    <lineage>
        <taxon>Eukaryota</taxon>
        <taxon>Discoba</taxon>
        <taxon>Euglenozoa</taxon>
        <taxon>Kinetoplastea</taxon>
        <taxon>Metakinetoplastina</taxon>
        <taxon>Trypanosomatida</taxon>
        <taxon>Trypanosomatidae</taxon>
        <taxon>Trypanosoma</taxon>
        <taxon>Schizotrypanum</taxon>
    </lineage>
</organism>
<dbReference type="EMBL" id="AYLP01000006">
    <property type="protein sequence ID" value="ESS70195.1"/>
    <property type="molecule type" value="Genomic_DNA"/>
</dbReference>
<keyword evidence="1" id="KW-0812">Transmembrane</keyword>
<keyword evidence="1" id="KW-0472">Membrane</keyword>
<keyword evidence="1" id="KW-1133">Transmembrane helix</keyword>
<reference evidence="3 4" key="1">
    <citation type="journal article" date="2014" name="Genome Announc.">
        <title>Trypanosoma cruzi Clone Dm28c Draft Genome Sequence.</title>
        <authorList>
            <person name="Grisard E.C."/>
            <person name="Teixeira S.M."/>
            <person name="de Almeida L.G."/>
            <person name="Stoco P.H."/>
            <person name="Gerber A.L."/>
            <person name="Talavera-Lopez C."/>
            <person name="Lima O.C."/>
            <person name="Andersson B."/>
            <person name="de Vasconcelos A.T."/>
        </authorList>
    </citation>
    <scope>NUCLEOTIDE SEQUENCE [LARGE SCALE GENOMIC DNA]</scope>
    <source>
        <strain evidence="3 4">Dm28c</strain>
    </source>
</reference>
<sequence length="99" mass="11780">MRRWHVCLFSDSFLFSFSFCLNLPPHTHTHIYIYIYFTLPLFNSGGRETKKEETEAYTPLSLPVRISFVSFLLFLLFFFVICVCVWKLFFVVVLSFTDT</sequence>
<evidence type="ECO:0000313" key="3">
    <source>
        <dbReference type="EMBL" id="ESS70195.1"/>
    </source>
</evidence>
<keyword evidence="3" id="KW-0418">Kinase</keyword>
<proteinExistence type="predicted"/>
<dbReference type="GO" id="GO:0016301">
    <property type="term" value="F:kinase activity"/>
    <property type="evidence" value="ECO:0007669"/>
    <property type="project" value="UniProtKB-KW"/>
</dbReference>
<dbReference type="VEuPathDB" id="TriTrypDB:TCDM_00974"/>
<evidence type="ECO:0000256" key="2">
    <source>
        <dbReference type="SAM" id="SignalP"/>
    </source>
</evidence>
<dbReference type="Proteomes" id="UP000017861">
    <property type="component" value="Unassembled WGS sequence"/>
</dbReference>
<dbReference type="AlphaFoldDB" id="V5BA99"/>
<comment type="caution">
    <text evidence="3">The sequence shown here is derived from an EMBL/GenBank/DDBJ whole genome shotgun (WGS) entry which is preliminary data.</text>
</comment>
<evidence type="ECO:0000313" key="4">
    <source>
        <dbReference type="Proteomes" id="UP000017861"/>
    </source>
</evidence>
<name>V5BA99_TRYCR</name>
<evidence type="ECO:0000256" key="1">
    <source>
        <dbReference type="SAM" id="Phobius"/>
    </source>
</evidence>
<feature type="chain" id="PRO_5004731437" evidence="2">
    <location>
        <begin position="21"/>
        <end position="99"/>
    </location>
</feature>
<feature type="signal peptide" evidence="2">
    <location>
        <begin position="1"/>
        <end position="20"/>
    </location>
</feature>